<reference evidence="2" key="1">
    <citation type="journal article" date="2023" name="Mol. Phylogenet. Evol.">
        <title>Genome-scale phylogeny and comparative genomics of the fungal order Sordariales.</title>
        <authorList>
            <person name="Hensen N."/>
            <person name="Bonometti L."/>
            <person name="Westerberg I."/>
            <person name="Brannstrom I.O."/>
            <person name="Guillou S."/>
            <person name="Cros-Aarteil S."/>
            <person name="Calhoun S."/>
            <person name="Haridas S."/>
            <person name="Kuo A."/>
            <person name="Mondo S."/>
            <person name="Pangilinan J."/>
            <person name="Riley R."/>
            <person name="LaButti K."/>
            <person name="Andreopoulos B."/>
            <person name="Lipzen A."/>
            <person name="Chen C."/>
            <person name="Yan M."/>
            <person name="Daum C."/>
            <person name="Ng V."/>
            <person name="Clum A."/>
            <person name="Steindorff A."/>
            <person name="Ohm R.A."/>
            <person name="Martin F."/>
            <person name="Silar P."/>
            <person name="Natvig D.O."/>
            <person name="Lalanne C."/>
            <person name="Gautier V."/>
            <person name="Ament-Velasquez S.L."/>
            <person name="Kruys A."/>
            <person name="Hutchinson M.I."/>
            <person name="Powell A.J."/>
            <person name="Barry K."/>
            <person name="Miller A.N."/>
            <person name="Grigoriev I.V."/>
            <person name="Debuchy R."/>
            <person name="Gladieux P."/>
            <person name="Hiltunen Thoren M."/>
            <person name="Johannesson H."/>
        </authorList>
    </citation>
    <scope>NUCLEOTIDE SEQUENCE</scope>
    <source>
        <strain evidence="2">CBS 560.94</strain>
    </source>
</reference>
<protein>
    <submittedName>
        <fullName evidence="2">Uncharacterized protein</fullName>
    </submittedName>
</protein>
<dbReference type="Proteomes" id="UP001278500">
    <property type="component" value="Unassembled WGS sequence"/>
</dbReference>
<dbReference type="EMBL" id="JAUEPP010000006">
    <property type="protein sequence ID" value="KAK3340818.1"/>
    <property type="molecule type" value="Genomic_DNA"/>
</dbReference>
<feature type="compositionally biased region" description="Low complexity" evidence="1">
    <location>
        <begin position="145"/>
        <end position="162"/>
    </location>
</feature>
<dbReference type="GeneID" id="87867894"/>
<evidence type="ECO:0000313" key="3">
    <source>
        <dbReference type="Proteomes" id="UP001278500"/>
    </source>
</evidence>
<reference evidence="2" key="2">
    <citation type="submission" date="2023-06" db="EMBL/GenBank/DDBJ databases">
        <authorList>
            <consortium name="Lawrence Berkeley National Laboratory"/>
            <person name="Haridas S."/>
            <person name="Hensen N."/>
            <person name="Bonometti L."/>
            <person name="Westerberg I."/>
            <person name="Brannstrom I.O."/>
            <person name="Guillou S."/>
            <person name="Cros-Aarteil S."/>
            <person name="Calhoun S."/>
            <person name="Kuo A."/>
            <person name="Mondo S."/>
            <person name="Pangilinan J."/>
            <person name="Riley R."/>
            <person name="Labutti K."/>
            <person name="Andreopoulos B."/>
            <person name="Lipzen A."/>
            <person name="Chen C."/>
            <person name="Yanf M."/>
            <person name="Daum C."/>
            <person name="Ng V."/>
            <person name="Clum A."/>
            <person name="Steindorff A."/>
            <person name="Ohm R."/>
            <person name="Martin F."/>
            <person name="Silar P."/>
            <person name="Natvig D."/>
            <person name="Lalanne C."/>
            <person name="Gautier V."/>
            <person name="Ament-Velasquez S.L."/>
            <person name="Kruys A."/>
            <person name="Hutchinson M.I."/>
            <person name="Powell A.J."/>
            <person name="Barry K."/>
            <person name="Miller A.N."/>
            <person name="Grigoriev I.V."/>
            <person name="Debuchy R."/>
            <person name="Gladieux P."/>
            <person name="Thoren M.H."/>
            <person name="Johannesson H."/>
        </authorList>
    </citation>
    <scope>NUCLEOTIDE SEQUENCE</scope>
    <source>
        <strain evidence="2">CBS 560.94</strain>
    </source>
</reference>
<feature type="region of interest" description="Disordered" evidence="1">
    <location>
        <begin position="136"/>
        <end position="167"/>
    </location>
</feature>
<name>A0AAE0MR37_9PEZI</name>
<dbReference type="AlphaFoldDB" id="A0AAE0MR37"/>
<keyword evidence="3" id="KW-1185">Reference proteome</keyword>
<sequence length="223" mass="24410">MPVWRTVPKLDPFWLAGIAPPEIIRRETARAVAGLHTLPAHHPLTQRLRTPPLRGWFHLYSLTESQAPRDENTPEETWLAPDSAAPPRRWKMWTLPSEADPELHWLTHRPACLADLPCGIATTHTSACPEYTSHDGLANARATGTSTPTTPDSTTRPRPTSDAPHAFGTSHATFLARLRALKDEGLTGVTTTADGRLLGTRAPLPEPDDTDDEAFPIIPPSPS</sequence>
<evidence type="ECO:0000256" key="1">
    <source>
        <dbReference type="SAM" id="MobiDB-lite"/>
    </source>
</evidence>
<gene>
    <name evidence="2" type="ORF">B0H65DRAFT_578833</name>
</gene>
<accession>A0AAE0MR37</accession>
<feature type="region of interest" description="Disordered" evidence="1">
    <location>
        <begin position="192"/>
        <end position="223"/>
    </location>
</feature>
<dbReference type="RefSeq" id="XP_062679760.1">
    <property type="nucleotide sequence ID" value="XM_062830740.1"/>
</dbReference>
<organism evidence="2 3">
    <name type="scientific">Neurospora tetraspora</name>
    <dbReference type="NCBI Taxonomy" id="94610"/>
    <lineage>
        <taxon>Eukaryota</taxon>
        <taxon>Fungi</taxon>
        <taxon>Dikarya</taxon>
        <taxon>Ascomycota</taxon>
        <taxon>Pezizomycotina</taxon>
        <taxon>Sordariomycetes</taxon>
        <taxon>Sordariomycetidae</taxon>
        <taxon>Sordariales</taxon>
        <taxon>Sordariaceae</taxon>
        <taxon>Neurospora</taxon>
    </lineage>
</organism>
<proteinExistence type="predicted"/>
<evidence type="ECO:0000313" key="2">
    <source>
        <dbReference type="EMBL" id="KAK3340818.1"/>
    </source>
</evidence>
<comment type="caution">
    <text evidence="2">The sequence shown here is derived from an EMBL/GenBank/DDBJ whole genome shotgun (WGS) entry which is preliminary data.</text>
</comment>